<reference evidence="1 2" key="1">
    <citation type="journal article" date="2018" name="PLoS Genet.">
        <title>Population sequencing reveals clonal diversity and ancestral inbreeding in the grapevine cultivar Chardonnay.</title>
        <authorList>
            <person name="Roach M.J."/>
            <person name="Johnson D.L."/>
            <person name="Bohlmann J."/>
            <person name="van Vuuren H.J."/>
            <person name="Jones S.J."/>
            <person name="Pretorius I.S."/>
            <person name="Schmidt S.A."/>
            <person name="Borneman A.R."/>
        </authorList>
    </citation>
    <scope>NUCLEOTIDE SEQUENCE [LARGE SCALE GENOMIC DNA]</scope>
    <source>
        <strain evidence="2">cv. Chardonnay</strain>
        <tissue evidence="1">Leaf</tissue>
    </source>
</reference>
<gene>
    <name evidence="1" type="ORF">CK203_020414</name>
</gene>
<proteinExistence type="predicted"/>
<dbReference type="PANTHER" id="PTHR34427:SF5">
    <property type="entry name" value="DUF4283 DOMAIN-CONTAINING PROTEIN"/>
    <property type="match status" value="1"/>
</dbReference>
<organism evidence="1 2">
    <name type="scientific">Vitis vinifera</name>
    <name type="common">Grape</name>
    <dbReference type="NCBI Taxonomy" id="29760"/>
    <lineage>
        <taxon>Eukaryota</taxon>
        <taxon>Viridiplantae</taxon>
        <taxon>Streptophyta</taxon>
        <taxon>Embryophyta</taxon>
        <taxon>Tracheophyta</taxon>
        <taxon>Spermatophyta</taxon>
        <taxon>Magnoliopsida</taxon>
        <taxon>eudicotyledons</taxon>
        <taxon>Gunneridae</taxon>
        <taxon>Pentapetalae</taxon>
        <taxon>rosids</taxon>
        <taxon>Vitales</taxon>
        <taxon>Vitaceae</taxon>
        <taxon>Viteae</taxon>
        <taxon>Vitis</taxon>
    </lineage>
</organism>
<dbReference type="Proteomes" id="UP000288805">
    <property type="component" value="Unassembled WGS sequence"/>
</dbReference>
<evidence type="ECO:0000313" key="2">
    <source>
        <dbReference type="Proteomes" id="UP000288805"/>
    </source>
</evidence>
<name>A0A438IJ41_VITVI</name>
<accession>A0A438IJ41</accession>
<dbReference type="EMBL" id="QGNW01000106">
    <property type="protein sequence ID" value="RVW96734.1"/>
    <property type="molecule type" value="Genomic_DNA"/>
</dbReference>
<dbReference type="AlphaFoldDB" id="A0A438IJ41"/>
<evidence type="ECO:0000313" key="1">
    <source>
        <dbReference type="EMBL" id="RVW96734.1"/>
    </source>
</evidence>
<sequence>MPVVSLGDLVGKGLALLVEGVETCDVLNDGRPVMFSTMGNLLERNVEEKRFSLVFLEGRGLVGGVEDPVYEGKDGLVVGAMSFGSFEPCNVVWIEIKKETINKNEEALNMSLLKGKLHLALLGGFLILFEFEDAGEAEKCLKEERGIHEVWVSILGLFLHLWGKGLFKRLGETHGRFVAIDVEMTECWNLQWARILVRIRKWKFPSSLQEKMVWLGRVLERVEEGFSEKVIAQVLIEDLLCIQKEDEWSSWRIYFPSRSAGFCCNGASVLDQVGAFGCLDSEDPLLDWDFSKLVDFSKFLGLLVKGFEEEIWILLRKLRIKFGHGTLSKVQKKKPLSSSCFKRELRRLDCSFNYGGSTLLSRRSNKINWELVPVD</sequence>
<protein>
    <submittedName>
        <fullName evidence="1">Uncharacterized protein</fullName>
    </submittedName>
</protein>
<dbReference type="PANTHER" id="PTHR34427">
    <property type="entry name" value="DUF4283 DOMAIN PROTEIN"/>
    <property type="match status" value="1"/>
</dbReference>
<comment type="caution">
    <text evidence="1">The sequence shown here is derived from an EMBL/GenBank/DDBJ whole genome shotgun (WGS) entry which is preliminary data.</text>
</comment>